<dbReference type="InterPro" id="IPR004358">
    <property type="entry name" value="Sig_transdc_His_kin-like_C"/>
</dbReference>
<feature type="domain" description="Response regulatory" evidence="9">
    <location>
        <begin position="15"/>
        <end position="131"/>
    </location>
</feature>
<keyword evidence="3 7" id="KW-0597">Phosphoprotein</keyword>
<dbReference type="InterPro" id="IPR000700">
    <property type="entry name" value="PAS-assoc_C"/>
</dbReference>
<keyword evidence="5" id="KW-0418">Kinase</keyword>
<dbReference type="PRINTS" id="PR00344">
    <property type="entry name" value="BCTRLSENSOR"/>
</dbReference>
<keyword evidence="13" id="KW-1185">Reference proteome</keyword>
<comment type="catalytic activity">
    <reaction evidence="1">
        <text>ATP + protein L-histidine = ADP + protein N-phospho-L-histidine.</text>
        <dbReference type="EC" id="2.7.13.3"/>
    </reaction>
</comment>
<dbReference type="NCBIfam" id="TIGR00229">
    <property type="entry name" value="sensory_box"/>
    <property type="match status" value="2"/>
</dbReference>
<dbReference type="PROSITE" id="PS50109">
    <property type="entry name" value="HIS_KIN"/>
    <property type="match status" value="1"/>
</dbReference>
<evidence type="ECO:0000313" key="13">
    <source>
        <dbReference type="Proteomes" id="UP000823588"/>
    </source>
</evidence>
<dbReference type="OrthoDB" id="8127at2157"/>
<keyword evidence="4" id="KW-0808">Transferase</keyword>
<feature type="domain" description="PAS" evidence="10">
    <location>
        <begin position="146"/>
        <end position="216"/>
    </location>
</feature>
<dbReference type="EC" id="2.7.13.3" evidence="2"/>
<dbReference type="SMART" id="SM00091">
    <property type="entry name" value="PAS"/>
    <property type="match status" value="3"/>
</dbReference>
<dbReference type="SUPFAM" id="SSF55785">
    <property type="entry name" value="PYP-like sensor domain (PAS domain)"/>
    <property type="match status" value="3"/>
</dbReference>
<comment type="caution">
    <text evidence="12">The sequence shown here is derived from an EMBL/GenBank/DDBJ whole genome shotgun (WGS) entry which is preliminary data.</text>
</comment>
<dbReference type="InterPro" id="IPR003594">
    <property type="entry name" value="HATPase_dom"/>
</dbReference>
<sequence>MATSPSQQTNEGTFRILHVDDEPDLSEMVGIFLGRADERFEIVQATSASMGLDQLSEQPFDCVISDYDMPGCNGIEFLQKVREEFPELPFILFTGKGTEEIASDAISAGVTDYLQKQRGTDQYTVLGNTVANAVESYQSTQMVRQREQQLQTILDCVTDAIVEVDSNWRFTLINQQAEELYKMDEESLLGRDFWEVFSEALDTRFEAEYRQVMETREPTSFVEYFSQLDGWFDIEVYPKNEGGIEFYFVEVTKQRERQHELEQANAVLSTLFETLPVGVLTEDSNRNVIAVNDHLLELFGVAEVPEDIHGIDCVQLTEQVSDMFVESNRFINGINNLVAAREPTDNDQLVLHDGRIFERDYRPIKHSDEDGHLWVYTDISEQEAQRRRYEAVFNQTYQFSGLLELDGTVLEANDTVLEFGGLDRDEVIGQKMWEIQLFQYSQETRKRAQSAVERAADGDFVHHELRLQGADREAIIDFSVRPVTDEDGNVIFLVPEGHDITERKEHEQAIQRERDQLDEFAEVVSHDLRNPLNVAKGRLELAQQEHDSTHFSAIERALDRIERIAEDVLWLAREGREIGSLDAVVLHETIDAAWNLVADCAADTELHYADDGLSAAKIEADDDQLSQLLENLFRNAIEHGGEEVTVTVGVMDDGFYVEDDGPGIPEDRRDRVFTAGYSTSEDGTGFGLSIVKQITEAHGWEICITQSTESSTRLEITGVEFVST</sequence>
<reference evidence="12" key="1">
    <citation type="submission" date="2021-03" db="EMBL/GenBank/DDBJ databases">
        <title>Genomic Encyclopedia of Type Strains, Phase IV (KMG-IV): sequencing the most valuable type-strain genomes for metagenomic binning, comparative biology and taxonomic classification.</title>
        <authorList>
            <person name="Goeker M."/>
        </authorList>
    </citation>
    <scope>NUCLEOTIDE SEQUENCE</scope>
    <source>
        <strain evidence="12">DSM 23564</strain>
    </source>
</reference>
<dbReference type="PANTHER" id="PTHR43711">
    <property type="entry name" value="TWO-COMPONENT HISTIDINE KINASE"/>
    <property type="match status" value="1"/>
</dbReference>
<dbReference type="InterPro" id="IPR000014">
    <property type="entry name" value="PAS"/>
</dbReference>
<protein>
    <recommendedName>
        <fullName evidence="2">histidine kinase</fullName>
        <ecNumber evidence="2">2.7.13.3</ecNumber>
    </recommendedName>
</protein>
<dbReference type="AlphaFoldDB" id="A0A8T4GJU4"/>
<dbReference type="Proteomes" id="UP000823588">
    <property type="component" value="Unassembled WGS sequence"/>
</dbReference>
<dbReference type="CDD" id="cd00130">
    <property type="entry name" value="PAS"/>
    <property type="match status" value="2"/>
</dbReference>
<dbReference type="InterPro" id="IPR035965">
    <property type="entry name" value="PAS-like_dom_sf"/>
</dbReference>
<feature type="domain" description="Histidine kinase" evidence="8">
    <location>
        <begin position="523"/>
        <end position="724"/>
    </location>
</feature>
<dbReference type="Gene3D" id="3.30.565.10">
    <property type="entry name" value="Histidine kinase-like ATPase, C-terminal domain"/>
    <property type="match status" value="1"/>
</dbReference>
<evidence type="ECO:0000256" key="1">
    <source>
        <dbReference type="ARBA" id="ARBA00000085"/>
    </source>
</evidence>
<evidence type="ECO:0000313" key="12">
    <source>
        <dbReference type="EMBL" id="MBP1923285.1"/>
    </source>
</evidence>
<gene>
    <name evidence="12" type="ORF">J2751_002324</name>
</gene>
<dbReference type="SUPFAM" id="SSF47384">
    <property type="entry name" value="Homodimeric domain of signal transducing histidine kinase"/>
    <property type="match status" value="1"/>
</dbReference>
<dbReference type="Gene3D" id="3.40.50.2300">
    <property type="match status" value="1"/>
</dbReference>
<dbReference type="InterPro" id="IPR036890">
    <property type="entry name" value="HATPase_C_sf"/>
</dbReference>
<dbReference type="SUPFAM" id="SSF52172">
    <property type="entry name" value="CheY-like"/>
    <property type="match status" value="1"/>
</dbReference>
<dbReference type="SUPFAM" id="SSF55874">
    <property type="entry name" value="ATPase domain of HSP90 chaperone/DNA topoisomerase II/histidine kinase"/>
    <property type="match status" value="1"/>
</dbReference>
<dbReference type="Pfam" id="PF08448">
    <property type="entry name" value="PAS_4"/>
    <property type="match status" value="2"/>
</dbReference>
<dbReference type="PANTHER" id="PTHR43711:SF1">
    <property type="entry name" value="HISTIDINE KINASE 1"/>
    <property type="match status" value="1"/>
</dbReference>
<evidence type="ECO:0000259" key="9">
    <source>
        <dbReference type="PROSITE" id="PS50110"/>
    </source>
</evidence>
<dbReference type="SMART" id="SM00387">
    <property type="entry name" value="HATPase_c"/>
    <property type="match status" value="1"/>
</dbReference>
<dbReference type="InterPro" id="IPR011006">
    <property type="entry name" value="CheY-like_superfamily"/>
</dbReference>
<evidence type="ECO:0000259" key="8">
    <source>
        <dbReference type="PROSITE" id="PS50109"/>
    </source>
</evidence>
<dbReference type="InterPro" id="IPR036097">
    <property type="entry name" value="HisK_dim/P_sf"/>
</dbReference>
<accession>A0A8T4GJU4</accession>
<dbReference type="InterPro" id="IPR001789">
    <property type="entry name" value="Sig_transdc_resp-reg_receiver"/>
</dbReference>
<feature type="domain" description="PAS" evidence="10">
    <location>
        <begin position="385"/>
        <end position="459"/>
    </location>
</feature>
<evidence type="ECO:0000256" key="4">
    <source>
        <dbReference type="ARBA" id="ARBA00022679"/>
    </source>
</evidence>
<dbReference type="InterPro" id="IPR005467">
    <property type="entry name" value="His_kinase_dom"/>
</dbReference>
<dbReference type="PROSITE" id="PS50113">
    <property type="entry name" value="PAC"/>
    <property type="match status" value="1"/>
</dbReference>
<dbReference type="InterPro" id="IPR013656">
    <property type="entry name" value="PAS_4"/>
</dbReference>
<evidence type="ECO:0000259" key="10">
    <source>
        <dbReference type="PROSITE" id="PS50112"/>
    </source>
</evidence>
<keyword evidence="6" id="KW-0902">Two-component regulatory system</keyword>
<evidence type="ECO:0000256" key="6">
    <source>
        <dbReference type="ARBA" id="ARBA00023012"/>
    </source>
</evidence>
<evidence type="ECO:0000256" key="2">
    <source>
        <dbReference type="ARBA" id="ARBA00012438"/>
    </source>
</evidence>
<feature type="modified residue" description="4-aspartylphosphate" evidence="7">
    <location>
        <position position="66"/>
    </location>
</feature>
<evidence type="ECO:0000256" key="7">
    <source>
        <dbReference type="PROSITE-ProRule" id="PRU00169"/>
    </source>
</evidence>
<dbReference type="Pfam" id="PF00072">
    <property type="entry name" value="Response_reg"/>
    <property type="match status" value="1"/>
</dbReference>
<evidence type="ECO:0000259" key="11">
    <source>
        <dbReference type="PROSITE" id="PS50113"/>
    </source>
</evidence>
<dbReference type="InterPro" id="IPR050736">
    <property type="entry name" value="Sensor_HK_Regulatory"/>
</dbReference>
<dbReference type="SMART" id="SM00448">
    <property type="entry name" value="REC"/>
    <property type="match status" value="1"/>
</dbReference>
<dbReference type="CDD" id="cd00075">
    <property type="entry name" value="HATPase"/>
    <property type="match status" value="1"/>
</dbReference>
<dbReference type="Pfam" id="PF13188">
    <property type="entry name" value="PAS_8"/>
    <property type="match status" value="1"/>
</dbReference>
<name>A0A8T4GJU4_9EURY</name>
<dbReference type="Gene3D" id="3.30.450.20">
    <property type="entry name" value="PAS domain"/>
    <property type="match status" value="3"/>
</dbReference>
<dbReference type="CDD" id="cd00082">
    <property type="entry name" value="HisKA"/>
    <property type="match status" value="1"/>
</dbReference>
<dbReference type="InterPro" id="IPR003661">
    <property type="entry name" value="HisK_dim/P_dom"/>
</dbReference>
<evidence type="ECO:0000256" key="5">
    <source>
        <dbReference type="ARBA" id="ARBA00022777"/>
    </source>
</evidence>
<evidence type="ECO:0000256" key="3">
    <source>
        <dbReference type="ARBA" id="ARBA00022553"/>
    </source>
</evidence>
<feature type="domain" description="PAC" evidence="11">
    <location>
        <begin position="461"/>
        <end position="512"/>
    </location>
</feature>
<dbReference type="PROSITE" id="PS50110">
    <property type="entry name" value="RESPONSE_REGULATORY"/>
    <property type="match status" value="1"/>
</dbReference>
<dbReference type="Pfam" id="PF00512">
    <property type="entry name" value="HisKA"/>
    <property type="match status" value="1"/>
</dbReference>
<dbReference type="CDD" id="cd00156">
    <property type="entry name" value="REC"/>
    <property type="match status" value="1"/>
</dbReference>
<dbReference type="PROSITE" id="PS50112">
    <property type="entry name" value="PAS"/>
    <property type="match status" value="2"/>
</dbReference>
<dbReference type="EMBL" id="JAGGKQ010000018">
    <property type="protein sequence ID" value="MBP1923285.1"/>
    <property type="molecule type" value="Genomic_DNA"/>
</dbReference>
<dbReference type="RefSeq" id="WP_209486121.1">
    <property type="nucleotide sequence ID" value="NZ_JAGGKQ010000018.1"/>
</dbReference>
<proteinExistence type="predicted"/>
<dbReference type="GO" id="GO:0000155">
    <property type="term" value="F:phosphorelay sensor kinase activity"/>
    <property type="evidence" value="ECO:0007669"/>
    <property type="project" value="InterPro"/>
</dbReference>
<dbReference type="Gene3D" id="1.10.287.130">
    <property type="match status" value="1"/>
</dbReference>
<organism evidence="12 13">
    <name type="scientific">Halorubrum alkaliphilum</name>
    <dbReference type="NCBI Taxonomy" id="261290"/>
    <lineage>
        <taxon>Archaea</taxon>
        <taxon>Methanobacteriati</taxon>
        <taxon>Methanobacteriota</taxon>
        <taxon>Stenosarchaea group</taxon>
        <taxon>Halobacteria</taxon>
        <taxon>Halobacteriales</taxon>
        <taxon>Haloferacaceae</taxon>
        <taxon>Halorubrum</taxon>
    </lineage>
</organism>
<dbReference type="Pfam" id="PF02518">
    <property type="entry name" value="HATPase_c"/>
    <property type="match status" value="1"/>
</dbReference>
<dbReference type="SMART" id="SM00388">
    <property type="entry name" value="HisKA"/>
    <property type="match status" value="1"/>
</dbReference>